<comment type="caution">
    <text evidence="2">The sequence shown here is derived from an EMBL/GenBank/DDBJ whole genome shotgun (WGS) entry which is preliminary data.</text>
</comment>
<dbReference type="EMBL" id="MBTG01000012">
    <property type="protein sequence ID" value="OPH57566.1"/>
    <property type="molecule type" value="Genomic_DNA"/>
</dbReference>
<keyword evidence="3" id="KW-1185">Reference proteome</keyword>
<protein>
    <submittedName>
        <fullName evidence="2">Uncharacterized protein</fullName>
    </submittedName>
</protein>
<gene>
    <name evidence="2" type="ORF">BC351_03315</name>
</gene>
<proteinExistence type="predicted"/>
<keyword evidence="1" id="KW-0472">Membrane</keyword>
<sequence>MALVFRHLAHWLDVVLLQLYWYTPELCIFWTSIMKFLQLCIFMTSIMKIPAIVHLLEAWNSPNHAIPAFVHLFEAYSG</sequence>
<keyword evidence="1" id="KW-0812">Transmembrane</keyword>
<evidence type="ECO:0000256" key="1">
    <source>
        <dbReference type="SAM" id="Phobius"/>
    </source>
</evidence>
<keyword evidence="1" id="KW-1133">Transmembrane helix</keyword>
<name>A0A1V4HL16_9BACL</name>
<dbReference type="STRING" id="1469647.BC351_03315"/>
<evidence type="ECO:0000313" key="3">
    <source>
        <dbReference type="Proteomes" id="UP000190626"/>
    </source>
</evidence>
<organism evidence="2 3">
    <name type="scientific">Paenibacillus ferrarius</name>
    <dbReference type="NCBI Taxonomy" id="1469647"/>
    <lineage>
        <taxon>Bacteria</taxon>
        <taxon>Bacillati</taxon>
        <taxon>Bacillota</taxon>
        <taxon>Bacilli</taxon>
        <taxon>Bacillales</taxon>
        <taxon>Paenibacillaceae</taxon>
        <taxon>Paenibacillus</taxon>
    </lineage>
</organism>
<reference evidence="3" key="1">
    <citation type="submission" date="2016-07" db="EMBL/GenBank/DDBJ databases">
        <authorList>
            <person name="Florea S."/>
            <person name="Webb J.S."/>
            <person name="Jaromczyk J."/>
            <person name="Schardl C.L."/>
        </authorList>
    </citation>
    <scope>NUCLEOTIDE SEQUENCE [LARGE SCALE GENOMIC DNA]</scope>
    <source>
        <strain evidence="3">CY1</strain>
    </source>
</reference>
<accession>A0A1V4HL16</accession>
<dbReference type="AlphaFoldDB" id="A0A1V4HL16"/>
<feature type="transmembrane region" description="Helical" evidence="1">
    <location>
        <begin position="20"/>
        <end position="42"/>
    </location>
</feature>
<dbReference type="Proteomes" id="UP000190626">
    <property type="component" value="Unassembled WGS sequence"/>
</dbReference>
<evidence type="ECO:0000313" key="2">
    <source>
        <dbReference type="EMBL" id="OPH57566.1"/>
    </source>
</evidence>